<evidence type="ECO:0000313" key="1">
    <source>
        <dbReference type="EMBL" id="KAJ1132017.1"/>
    </source>
</evidence>
<gene>
    <name evidence="1" type="ORF">NDU88_010347</name>
</gene>
<comment type="caution">
    <text evidence="1">The sequence shown here is derived from an EMBL/GenBank/DDBJ whole genome shotgun (WGS) entry which is preliminary data.</text>
</comment>
<dbReference type="EMBL" id="JANPWB010000011">
    <property type="protein sequence ID" value="KAJ1132017.1"/>
    <property type="molecule type" value="Genomic_DNA"/>
</dbReference>
<dbReference type="Proteomes" id="UP001066276">
    <property type="component" value="Chromosome 7"/>
</dbReference>
<keyword evidence="2" id="KW-1185">Reference proteome</keyword>
<protein>
    <submittedName>
        <fullName evidence="1">Uncharacterized protein</fullName>
    </submittedName>
</protein>
<accession>A0AAV7PY22</accession>
<evidence type="ECO:0000313" key="2">
    <source>
        <dbReference type="Proteomes" id="UP001066276"/>
    </source>
</evidence>
<name>A0AAV7PY22_PLEWA</name>
<dbReference type="AlphaFoldDB" id="A0AAV7PY22"/>
<proteinExistence type="predicted"/>
<reference evidence="1" key="1">
    <citation type="journal article" date="2022" name="bioRxiv">
        <title>Sequencing and chromosome-scale assembly of the giantPleurodeles waltlgenome.</title>
        <authorList>
            <person name="Brown T."/>
            <person name="Elewa A."/>
            <person name="Iarovenko S."/>
            <person name="Subramanian E."/>
            <person name="Araus A.J."/>
            <person name="Petzold A."/>
            <person name="Susuki M."/>
            <person name="Suzuki K.-i.T."/>
            <person name="Hayashi T."/>
            <person name="Toyoda A."/>
            <person name="Oliveira C."/>
            <person name="Osipova E."/>
            <person name="Leigh N.D."/>
            <person name="Simon A."/>
            <person name="Yun M.H."/>
        </authorList>
    </citation>
    <scope>NUCLEOTIDE SEQUENCE</scope>
    <source>
        <strain evidence="1">20211129_DDA</strain>
        <tissue evidence="1">Liver</tissue>
    </source>
</reference>
<organism evidence="1 2">
    <name type="scientific">Pleurodeles waltl</name>
    <name type="common">Iberian ribbed newt</name>
    <dbReference type="NCBI Taxonomy" id="8319"/>
    <lineage>
        <taxon>Eukaryota</taxon>
        <taxon>Metazoa</taxon>
        <taxon>Chordata</taxon>
        <taxon>Craniata</taxon>
        <taxon>Vertebrata</taxon>
        <taxon>Euteleostomi</taxon>
        <taxon>Amphibia</taxon>
        <taxon>Batrachia</taxon>
        <taxon>Caudata</taxon>
        <taxon>Salamandroidea</taxon>
        <taxon>Salamandridae</taxon>
        <taxon>Pleurodelinae</taxon>
        <taxon>Pleurodeles</taxon>
    </lineage>
</organism>
<sequence>MSTWLSCFKQQFAISGKSGWQYNGRLDNRKRSAARVDARGPPVLTAPDALAELAVDASAGAIEDGATQTRDPLAELAAGPGLELYVIVPLRVEMHWHSLLRGQGWTIQDSSTQTRDALAELAVDASAGAIQDGRTQGGDALAELPTGPLSV</sequence>